<keyword evidence="2" id="KW-1185">Reference proteome</keyword>
<dbReference type="Proteomes" id="UP000030686">
    <property type="component" value="Unassembled WGS sequence"/>
</dbReference>
<reference evidence="1" key="1">
    <citation type="journal article" date="2014" name="Nat. Commun.">
        <title>Multiple recent horizontal transfers of a large genomic region in cheese making fungi.</title>
        <authorList>
            <person name="Cheeseman K."/>
            <person name="Ropars J."/>
            <person name="Renault P."/>
            <person name="Dupont J."/>
            <person name="Gouzy J."/>
            <person name="Branca A."/>
            <person name="Abraham A.L."/>
            <person name="Ceppi M."/>
            <person name="Conseiller E."/>
            <person name="Debuchy R."/>
            <person name="Malagnac F."/>
            <person name="Goarin A."/>
            <person name="Silar P."/>
            <person name="Lacoste S."/>
            <person name="Sallet E."/>
            <person name="Bensimon A."/>
            <person name="Giraud T."/>
            <person name="Brygoo Y."/>
        </authorList>
    </citation>
    <scope>NUCLEOTIDE SEQUENCE [LARGE SCALE GENOMIC DNA]</scope>
    <source>
        <strain evidence="1">FM164</strain>
    </source>
</reference>
<dbReference type="OMA" id="HELCFTA"/>
<evidence type="ECO:0000313" key="1">
    <source>
        <dbReference type="EMBL" id="CDM31400.1"/>
    </source>
</evidence>
<accession>W6Q4Y8</accession>
<organism evidence="1 2">
    <name type="scientific">Penicillium roqueforti (strain FM164)</name>
    <dbReference type="NCBI Taxonomy" id="1365484"/>
    <lineage>
        <taxon>Eukaryota</taxon>
        <taxon>Fungi</taxon>
        <taxon>Dikarya</taxon>
        <taxon>Ascomycota</taxon>
        <taxon>Pezizomycotina</taxon>
        <taxon>Eurotiomycetes</taxon>
        <taxon>Eurotiomycetidae</taxon>
        <taxon>Eurotiales</taxon>
        <taxon>Aspergillaceae</taxon>
        <taxon>Penicillium</taxon>
    </lineage>
</organism>
<protein>
    <submittedName>
        <fullName evidence="1">Genomic scaffold, ProqFM164S02</fullName>
    </submittedName>
</protein>
<sequence>MPFNVYITRQDGRWDWVFYIELDAIPKEVIVESTGWTHSFKSDGKDGNQYTARLNRTPRVNSAGNMIATIEEADLPKFHELCFTAIRPLPQKKHMNRLVLRCMMPGRWKQEPREWWLLIRDSAFAKGIFKPLDIEISASPNCL</sequence>
<proteinExistence type="predicted"/>
<dbReference type="AlphaFoldDB" id="W6Q4Y8"/>
<dbReference type="EMBL" id="HG792016">
    <property type="protein sequence ID" value="CDM31400.1"/>
    <property type="molecule type" value="Genomic_DNA"/>
</dbReference>
<gene>
    <name evidence="1" type="ORF">PROQFM164_S02g001550</name>
</gene>
<name>W6Q4Y8_PENRF</name>
<evidence type="ECO:0000313" key="2">
    <source>
        <dbReference type="Proteomes" id="UP000030686"/>
    </source>
</evidence>
<dbReference type="OrthoDB" id="4280629at2759"/>